<keyword evidence="3" id="KW-0238">DNA-binding</keyword>
<dbReference type="SUPFAM" id="SSF53850">
    <property type="entry name" value="Periplasmic binding protein-like II"/>
    <property type="match status" value="1"/>
</dbReference>
<evidence type="ECO:0000256" key="3">
    <source>
        <dbReference type="ARBA" id="ARBA00023125"/>
    </source>
</evidence>
<feature type="domain" description="HTH lysR-type" evidence="5">
    <location>
        <begin position="15"/>
        <end position="72"/>
    </location>
</feature>
<dbReference type="PRINTS" id="PR00039">
    <property type="entry name" value="HTHLYSR"/>
</dbReference>
<protein>
    <submittedName>
        <fullName evidence="6">LysR family transcriptional regulator</fullName>
    </submittedName>
</protein>
<name>G4CL63_9NEIS</name>
<dbReference type="InterPro" id="IPR036388">
    <property type="entry name" value="WH-like_DNA-bd_sf"/>
</dbReference>
<feature type="non-terminal residue" evidence="6">
    <location>
        <position position="170"/>
    </location>
</feature>
<dbReference type="GO" id="GO:0043565">
    <property type="term" value="F:sequence-specific DNA binding"/>
    <property type="evidence" value="ECO:0007669"/>
    <property type="project" value="TreeGrafter"/>
</dbReference>
<dbReference type="PANTHER" id="PTHR30537:SF3">
    <property type="entry name" value="TRANSCRIPTIONAL REGULATORY PROTEIN"/>
    <property type="match status" value="1"/>
</dbReference>
<evidence type="ECO:0000256" key="2">
    <source>
        <dbReference type="ARBA" id="ARBA00023015"/>
    </source>
</evidence>
<dbReference type="PANTHER" id="PTHR30537">
    <property type="entry name" value="HTH-TYPE TRANSCRIPTIONAL REGULATOR"/>
    <property type="match status" value="1"/>
</dbReference>
<evidence type="ECO:0000313" key="7">
    <source>
        <dbReference type="Proteomes" id="UP000003019"/>
    </source>
</evidence>
<keyword evidence="7" id="KW-1185">Reference proteome</keyword>
<dbReference type="FunFam" id="1.10.10.10:FF:000001">
    <property type="entry name" value="LysR family transcriptional regulator"/>
    <property type="match status" value="1"/>
</dbReference>
<comment type="similarity">
    <text evidence="1">Belongs to the LysR transcriptional regulatory family.</text>
</comment>
<dbReference type="InterPro" id="IPR058163">
    <property type="entry name" value="LysR-type_TF_proteobact-type"/>
</dbReference>
<dbReference type="PROSITE" id="PS50931">
    <property type="entry name" value="HTH_LYSR"/>
    <property type="match status" value="1"/>
</dbReference>
<dbReference type="Pfam" id="PF00126">
    <property type="entry name" value="HTH_1"/>
    <property type="match status" value="1"/>
</dbReference>
<dbReference type="SUPFAM" id="SSF46785">
    <property type="entry name" value="Winged helix' DNA-binding domain"/>
    <property type="match status" value="1"/>
</dbReference>
<dbReference type="InterPro" id="IPR000847">
    <property type="entry name" value="LysR_HTH_N"/>
</dbReference>
<dbReference type="Gene3D" id="3.40.190.10">
    <property type="entry name" value="Periplasmic binding protein-like II"/>
    <property type="match status" value="1"/>
</dbReference>
<keyword evidence="4" id="KW-0804">Transcription</keyword>
<reference evidence="6 7" key="1">
    <citation type="submission" date="2011-05" db="EMBL/GenBank/DDBJ databases">
        <authorList>
            <person name="Muzny D."/>
            <person name="Qin X."/>
            <person name="Deng J."/>
            <person name="Jiang H."/>
            <person name="Liu Y."/>
            <person name="Qu J."/>
            <person name="Song X.-Z."/>
            <person name="Zhang L."/>
            <person name="Thornton R."/>
            <person name="Coyle M."/>
            <person name="Francisco L."/>
            <person name="Jackson L."/>
            <person name="Javaid M."/>
            <person name="Korchina V."/>
            <person name="Kovar C."/>
            <person name="Mata R."/>
            <person name="Mathew T."/>
            <person name="Ngo R."/>
            <person name="Nguyen L."/>
            <person name="Nguyen N."/>
            <person name="Okwuonu G."/>
            <person name="Ongeri F."/>
            <person name="Pham C."/>
            <person name="Simmons D."/>
            <person name="Wilczek-Boney K."/>
            <person name="Hale W."/>
            <person name="Jakkamsetti A."/>
            <person name="Pham P."/>
            <person name="Ruth R."/>
            <person name="San Lucas F."/>
            <person name="Warren J."/>
            <person name="Zhang J."/>
            <person name="Zhao Z."/>
            <person name="Zhou C."/>
            <person name="Zhu D."/>
            <person name="Lee S."/>
            <person name="Bess C."/>
            <person name="Blankenburg K."/>
            <person name="Forbes L."/>
            <person name="Fu Q."/>
            <person name="Gubbala S."/>
            <person name="Hirani K."/>
            <person name="Jayaseelan J.C."/>
            <person name="Lara F."/>
            <person name="Munidasa M."/>
            <person name="Palculict T."/>
            <person name="Patil S."/>
            <person name="Pu L.-L."/>
            <person name="Saada N."/>
            <person name="Tang L."/>
            <person name="Weissenberger G."/>
            <person name="Zhu Y."/>
            <person name="Hemphill L."/>
            <person name="Shang Y."/>
            <person name="Youmans B."/>
            <person name="Ayvaz T."/>
            <person name="Ross M."/>
            <person name="Santibanez J."/>
            <person name="Aqrawi P."/>
            <person name="Gross S."/>
            <person name="Joshi V."/>
            <person name="Fowler G."/>
            <person name="Nazareth L."/>
            <person name="Reid J."/>
            <person name="Worley K."/>
            <person name="Petrosino J."/>
            <person name="Highlander S."/>
            <person name="Gibbs R."/>
        </authorList>
    </citation>
    <scope>NUCLEOTIDE SEQUENCE [LARGE SCALE GENOMIC DNA]</scope>
    <source>
        <strain evidence="6 7">871</strain>
    </source>
</reference>
<dbReference type="AlphaFoldDB" id="G4CL63"/>
<dbReference type="Gene3D" id="1.10.10.10">
    <property type="entry name" value="Winged helix-like DNA-binding domain superfamily/Winged helix DNA-binding domain"/>
    <property type="match status" value="1"/>
</dbReference>
<evidence type="ECO:0000313" key="6">
    <source>
        <dbReference type="EMBL" id="EGY51445.1"/>
    </source>
</evidence>
<dbReference type="HOGENOM" id="CLU_039613_20_4_4"/>
<proteinExistence type="inferred from homology"/>
<evidence type="ECO:0000256" key="1">
    <source>
        <dbReference type="ARBA" id="ARBA00009437"/>
    </source>
</evidence>
<dbReference type="Proteomes" id="UP000003019">
    <property type="component" value="Unassembled WGS sequence"/>
</dbReference>
<gene>
    <name evidence="6" type="primary">lysR</name>
    <name evidence="6" type="ORF">HMPREF9371_2354</name>
</gene>
<evidence type="ECO:0000256" key="4">
    <source>
        <dbReference type="ARBA" id="ARBA00023163"/>
    </source>
</evidence>
<accession>G4CL63</accession>
<dbReference type="GO" id="GO:0003700">
    <property type="term" value="F:DNA-binding transcription factor activity"/>
    <property type="evidence" value="ECO:0007669"/>
    <property type="project" value="InterPro"/>
</dbReference>
<dbReference type="STRING" id="1032488.HMPREF9371_2354"/>
<organism evidence="6 7">
    <name type="scientific">Neisseria shayeganii 871</name>
    <dbReference type="NCBI Taxonomy" id="1032488"/>
    <lineage>
        <taxon>Bacteria</taxon>
        <taxon>Pseudomonadati</taxon>
        <taxon>Pseudomonadota</taxon>
        <taxon>Betaproteobacteria</taxon>
        <taxon>Neisseriales</taxon>
        <taxon>Neisseriaceae</taxon>
        <taxon>Neisseria</taxon>
    </lineage>
</organism>
<evidence type="ECO:0000259" key="5">
    <source>
        <dbReference type="PROSITE" id="PS50931"/>
    </source>
</evidence>
<dbReference type="EMBL" id="AGAY01000079">
    <property type="protein sequence ID" value="EGY51445.1"/>
    <property type="molecule type" value="Genomic_DNA"/>
</dbReference>
<dbReference type="InterPro" id="IPR036390">
    <property type="entry name" value="WH_DNA-bd_sf"/>
</dbReference>
<sequence length="170" mass="19024">MAIIDDLRTTGAPLLDWNDIQHFVALVEQQTLTAAAEALNVQHSTVSRRVAQLEATLGLRLFDRIGKRYLLTEDGERLYAHARELAKDVALLQHLAHAQRQAVREVTVTAPPVVLHALLLPPFYAQTPAVRLRLQSSIEVSDLHLRQADIALRLVRPEAADLAVRRLRSL</sequence>
<comment type="caution">
    <text evidence="6">The sequence shown here is derived from an EMBL/GenBank/DDBJ whole genome shotgun (WGS) entry which is preliminary data.</text>
</comment>
<keyword evidence="2" id="KW-0805">Transcription regulation</keyword>
<dbReference type="GO" id="GO:0006351">
    <property type="term" value="P:DNA-templated transcription"/>
    <property type="evidence" value="ECO:0007669"/>
    <property type="project" value="TreeGrafter"/>
</dbReference>